<name>A0A0M0HKX1_VIBNE</name>
<feature type="transmembrane region" description="Helical" evidence="1">
    <location>
        <begin position="114"/>
        <end position="135"/>
    </location>
</feature>
<feature type="transmembrane region" description="Helical" evidence="1">
    <location>
        <begin position="32"/>
        <end position="54"/>
    </location>
</feature>
<evidence type="ECO:0000256" key="1">
    <source>
        <dbReference type="SAM" id="Phobius"/>
    </source>
</evidence>
<protein>
    <submittedName>
        <fullName evidence="2">Uncharacterized protein</fullName>
    </submittedName>
</protein>
<keyword evidence="3" id="KW-1185">Reference proteome</keyword>
<keyword evidence="1" id="KW-0812">Transmembrane</keyword>
<proteinExistence type="predicted"/>
<keyword evidence="1" id="KW-0472">Membrane</keyword>
<comment type="caution">
    <text evidence="2">The sequence shown here is derived from an EMBL/GenBank/DDBJ whole genome shotgun (WGS) entry which is preliminary data.</text>
</comment>
<organism evidence="2 3">
    <name type="scientific">Vibrio nereis</name>
    <dbReference type="NCBI Taxonomy" id="693"/>
    <lineage>
        <taxon>Bacteria</taxon>
        <taxon>Pseudomonadati</taxon>
        <taxon>Pseudomonadota</taxon>
        <taxon>Gammaproteobacteria</taxon>
        <taxon>Vibrionales</taxon>
        <taxon>Vibrionaceae</taxon>
        <taxon>Vibrio</taxon>
    </lineage>
</organism>
<dbReference type="STRING" id="693.AKJ17_14060"/>
<evidence type="ECO:0000313" key="2">
    <source>
        <dbReference type="EMBL" id="KOO02671.1"/>
    </source>
</evidence>
<dbReference type="EMBL" id="LHPJ01000012">
    <property type="protein sequence ID" value="KOO02671.1"/>
    <property type="molecule type" value="Genomic_DNA"/>
</dbReference>
<accession>A0A0M0HKX1</accession>
<reference evidence="3" key="1">
    <citation type="submission" date="2015-08" db="EMBL/GenBank/DDBJ databases">
        <title>Vibrio galatheae sp. nov., a novel member of the Vibrionaceae family isolated from the Solomon Islands.</title>
        <authorList>
            <person name="Giubergia S."/>
            <person name="Machado H."/>
            <person name="Mateiu R.V."/>
            <person name="Gram L."/>
        </authorList>
    </citation>
    <scope>NUCLEOTIDE SEQUENCE [LARGE SCALE GENOMIC DNA]</scope>
    <source>
        <strain evidence="3">DSM 19584</strain>
    </source>
</reference>
<feature type="transmembrane region" description="Helical" evidence="1">
    <location>
        <begin position="74"/>
        <end position="93"/>
    </location>
</feature>
<sequence length="138" mass="16453">MQDDNQQHWQYGEKSNKAFPLRLPPAKQRRTFFILTAILFSLWSSSVVLLYDMFTDILPARTDIGRGVSVEELCFFLFLQSYLVWIWRYTAPLSVWRYKKDQYNRPTLSSKQQWVASLITLILCVAFVILDYYLLLHF</sequence>
<dbReference type="AlphaFoldDB" id="A0A0M0HKX1"/>
<dbReference type="PATRIC" id="fig|693.5.peg.2875"/>
<dbReference type="Proteomes" id="UP000037515">
    <property type="component" value="Unassembled WGS sequence"/>
</dbReference>
<gene>
    <name evidence="2" type="ORF">AKJ17_14060</name>
</gene>
<evidence type="ECO:0000313" key="3">
    <source>
        <dbReference type="Proteomes" id="UP000037515"/>
    </source>
</evidence>
<keyword evidence="1" id="KW-1133">Transmembrane helix</keyword>
<dbReference type="RefSeq" id="WP_053396451.1">
    <property type="nucleotide sequence ID" value="NZ_LHPJ01000012.1"/>
</dbReference>